<keyword evidence="2" id="KW-1185">Reference proteome</keyword>
<name>A0A2T2YBL5_9BACT</name>
<dbReference type="Proteomes" id="UP000240357">
    <property type="component" value="Unassembled WGS sequence"/>
</dbReference>
<protein>
    <submittedName>
        <fullName evidence="1">Uncharacterized protein</fullName>
    </submittedName>
</protein>
<proteinExistence type="predicted"/>
<gene>
    <name evidence="1" type="ORF">AHMF7605_04455</name>
</gene>
<dbReference type="EMBL" id="PYFT01000001">
    <property type="protein sequence ID" value="PSR52828.1"/>
    <property type="molecule type" value="Genomic_DNA"/>
</dbReference>
<sequence>MKIKYLFSIFLVITMTTQISCKSKKQKKTKEKIVSQQGIKPESSNNSIQEVGSKEVSLSNGLRIKASEEEDFGDFKTYTQIDILHNNQVIYSDSTQEYEFGNKLFPILNQINPTAFEILLEVNDRPSKNKLKYLQIQGNKVTKEMEMPTFIAEAANLDEDNILESAGFWDYPQMEESGKSVTTAYNPILYYEWTKNGLRLDSTLTIKKNTQIYGTFHGFNFREEVQIPVKQAELLTKEIEKIERK</sequence>
<comment type="caution">
    <text evidence="1">The sequence shown here is derived from an EMBL/GenBank/DDBJ whole genome shotgun (WGS) entry which is preliminary data.</text>
</comment>
<evidence type="ECO:0000313" key="1">
    <source>
        <dbReference type="EMBL" id="PSR52828.1"/>
    </source>
</evidence>
<organism evidence="1 2">
    <name type="scientific">Adhaeribacter arboris</name>
    <dbReference type="NCBI Taxonomy" id="2072846"/>
    <lineage>
        <taxon>Bacteria</taxon>
        <taxon>Pseudomonadati</taxon>
        <taxon>Bacteroidota</taxon>
        <taxon>Cytophagia</taxon>
        <taxon>Cytophagales</taxon>
        <taxon>Hymenobacteraceae</taxon>
        <taxon>Adhaeribacter</taxon>
    </lineage>
</organism>
<reference evidence="1 2" key="1">
    <citation type="submission" date="2018-03" db="EMBL/GenBank/DDBJ databases">
        <title>Adhaeribacter sp. HMF7605 Genome sequencing and assembly.</title>
        <authorList>
            <person name="Kang H."/>
            <person name="Kang J."/>
            <person name="Cha I."/>
            <person name="Kim H."/>
            <person name="Joh K."/>
        </authorList>
    </citation>
    <scope>NUCLEOTIDE SEQUENCE [LARGE SCALE GENOMIC DNA]</scope>
    <source>
        <strain evidence="1 2">HMF7605</strain>
    </source>
</reference>
<dbReference type="AlphaFoldDB" id="A0A2T2YBL5"/>
<evidence type="ECO:0000313" key="2">
    <source>
        <dbReference type="Proteomes" id="UP000240357"/>
    </source>
</evidence>
<accession>A0A2T2YBL5</accession>